<protein>
    <submittedName>
        <fullName evidence="2">Long-chain-fatty-acid-CoA ligase</fullName>
    </submittedName>
</protein>
<comment type="caution">
    <text evidence="2">The sequence shown here is derived from an EMBL/GenBank/DDBJ whole genome shotgun (WGS) entry which is preliminary data.</text>
</comment>
<dbReference type="RefSeq" id="XP_067713204.1">
    <property type="nucleotide sequence ID" value="XM_067857103.1"/>
</dbReference>
<name>A0AAV4LMQ3_BABCB</name>
<gene>
    <name evidence="2" type="ORF">BcabD6B2_05680</name>
</gene>
<sequence length="191" mass="21745">MAWSPPAVDSVVCPNGFSAASAFDEKQYIREMKARRRELRAALPPPPDDLKTRYRLVAVDGLPQISPDEVGVETARRDVVQILEDGRVTLHHLAMYLKVRLGLPLQSDFVFYAEMPQWAAERGVRRRWVVGESDQTLPHMRTEVRLQTRPRHHAQALHHSHETLTVYYGAQEPLEDHEEGPGPEERPEAAS</sequence>
<reference evidence="2 3" key="1">
    <citation type="submission" date="2021-06" db="EMBL/GenBank/DDBJ databases">
        <title>Genome sequence of Babesia caballi.</title>
        <authorList>
            <person name="Yamagishi J."/>
            <person name="Kidaka T."/>
            <person name="Ochi A."/>
        </authorList>
    </citation>
    <scope>NUCLEOTIDE SEQUENCE [LARGE SCALE GENOMIC DNA]</scope>
    <source>
        <strain evidence="2">USDA-D6B2</strain>
    </source>
</reference>
<feature type="region of interest" description="Disordered" evidence="1">
    <location>
        <begin position="171"/>
        <end position="191"/>
    </location>
</feature>
<dbReference type="EMBL" id="BPLF01000001">
    <property type="protein sequence ID" value="GIX61133.1"/>
    <property type="molecule type" value="Genomic_DNA"/>
</dbReference>
<evidence type="ECO:0000313" key="2">
    <source>
        <dbReference type="EMBL" id="GIX61133.1"/>
    </source>
</evidence>
<proteinExistence type="predicted"/>
<organism evidence="2 3">
    <name type="scientific">Babesia caballi</name>
    <dbReference type="NCBI Taxonomy" id="5871"/>
    <lineage>
        <taxon>Eukaryota</taxon>
        <taxon>Sar</taxon>
        <taxon>Alveolata</taxon>
        <taxon>Apicomplexa</taxon>
        <taxon>Aconoidasida</taxon>
        <taxon>Piroplasmida</taxon>
        <taxon>Babesiidae</taxon>
        <taxon>Babesia</taxon>
    </lineage>
</organism>
<keyword evidence="3" id="KW-1185">Reference proteome</keyword>
<dbReference type="Proteomes" id="UP001497744">
    <property type="component" value="Unassembled WGS sequence"/>
</dbReference>
<dbReference type="AlphaFoldDB" id="A0AAV4LMQ3"/>
<dbReference type="GO" id="GO:0016874">
    <property type="term" value="F:ligase activity"/>
    <property type="evidence" value="ECO:0007669"/>
    <property type="project" value="UniProtKB-KW"/>
</dbReference>
<evidence type="ECO:0000256" key="1">
    <source>
        <dbReference type="SAM" id="MobiDB-lite"/>
    </source>
</evidence>
<feature type="compositionally biased region" description="Basic and acidic residues" evidence="1">
    <location>
        <begin position="179"/>
        <end position="191"/>
    </location>
</feature>
<evidence type="ECO:0000313" key="3">
    <source>
        <dbReference type="Proteomes" id="UP001497744"/>
    </source>
</evidence>
<keyword evidence="2" id="KW-0436">Ligase</keyword>
<accession>A0AAV4LMQ3</accession>
<dbReference type="GeneID" id="94192616"/>